<comment type="caution">
    <text evidence="1">The sequence shown here is derived from an EMBL/GenBank/DDBJ whole genome shotgun (WGS) entry which is preliminary data.</text>
</comment>
<name>A0ABS4FUG5_9BACL</name>
<sequence length="180" mass="20530">MKINAMNSELRTRKIVICLLLSLLLIPITGCSPNILNKTDEQIAANFIKLLGYTIVSYDGEYPKYTLDRELLKNLGEQKLWAVQKAEPEQYIGKDIHSFNFTVTNHPLQKIFSHDLYDILVTVMIVDHNVIGGTSLPNYKVIETLMVGGPSSIQGKGMSEIKGMSYDQWLDYWKEKYGRK</sequence>
<evidence type="ECO:0000313" key="1">
    <source>
        <dbReference type="EMBL" id="MBP1906189.1"/>
    </source>
</evidence>
<dbReference type="Proteomes" id="UP001519272">
    <property type="component" value="Unassembled WGS sequence"/>
</dbReference>
<proteinExistence type="predicted"/>
<evidence type="ECO:0008006" key="3">
    <source>
        <dbReference type="Google" id="ProtNLM"/>
    </source>
</evidence>
<protein>
    <recommendedName>
        <fullName evidence="3">DUF4825 domain-containing protein</fullName>
    </recommendedName>
</protein>
<evidence type="ECO:0000313" key="2">
    <source>
        <dbReference type="Proteomes" id="UP001519272"/>
    </source>
</evidence>
<keyword evidence="2" id="KW-1185">Reference proteome</keyword>
<dbReference type="EMBL" id="JAGGKG010000013">
    <property type="protein sequence ID" value="MBP1906189.1"/>
    <property type="molecule type" value="Genomic_DNA"/>
</dbReference>
<reference evidence="1 2" key="1">
    <citation type="submission" date="2021-03" db="EMBL/GenBank/DDBJ databases">
        <title>Genomic Encyclopedia of Type Strains, Phase IV (KMG-IV): sequencing the most valuable type-strain genomes for metagenomic binning, comparative biology and taxonomic classification.</title>
        <authorList>
            <person name="Goeker M."/>
        </authorList>
    </citation>
    <scope>NUCLEOTIDE SEQUENCE [LARGE SCALE GENOMIC DNA]</scope>
    <source>
        <strain evidence="1 2">DSM 14349</strain>
    </source>
</reference>
<accession>A0ABS4FUG5</accession>
<dbReference type="RefSeq" id="WP_210089792.1">
    <property type="nucleotide sequence ID" value="NZ_JAGGKG010000013.1"/>
</dbReference>
<gene>
    <name evidence="1" type="ORF">J2Z32_002838</name>
</gene>
<organism evidence="1 2">
    <name type="scientific">Paenibacillus turicensis</name>
    <dbReference type="NCBI Taxonomy" id="160487"/>
    <lineage>
        <taxon>Bacteria</taxon>
        <taxon>Bacillati</taxon>
        <taxon>Bacillota</taxon>
        <taxon>Bacilli</taxon>
        <taxon>Bacillales</taxon>
        <taxon>Paenibacillaceae</taxon>
        <taxon>Paenibacillus</taxon>
    </lineage>
</organism>